<protein>
    <submittedName>
        <fullName evidence="1">Uncharacterized protein</fullName>
    </submittedName>
</protein>
<dbReference type="AlphaFoldDB" id="A0A9P4JZ37"/>
<reference evidence="2" key="1">
    <citation type="journal article" date="2020" name="Stud. Mycol.">
        <title>101 Dothideomycetes genomes: A test case for predicting lifestyles and emergence of pathogens.</title>
        <authorList>
            <person name="Haridas S."/>
            <person name="Albert R."/>
            <person name="Binder M."/>
            <person name="Bloem J."/>
            <person name="LaButti K."/>
            <person name="Salamov A."/>
            <person name="Andreopoulos B."/>
            <person name="Baker S."/>
            <person name="Barry K."/>
            <person name="Bills G."/>
            <person name="Bluhm B."/>
            <person name="Cannon C."/>
            <person name="Castanera R."/>
            <person name="Culley D."/>
            <person name="Daum C."/>
            <person name="Ezra D."/>
            <person name="Gonzalez J."/>
            <person name="Henrissat B."/>
            <person name="Kuo A."/>
            <person name="Liang C."/>
            <person name="Lipzen A."/>
            <person name="Lutzoni F."/>
            <person name="Magnuson J."/>
            <person name="Mondo S."/>
            <person name="Nolan M."/>
            <person name="Ohm R."/>
            <person name="Pangilinan J."/>
            <person name="Park H.-J."/>
            <person name="Ramirez L."/>
            <person name="Alfaro M."/>
            <person name="Sun H."/>
            <person name="Tritt A."/>
            <person name="Yoshinaga Y."/>
            <person name="Zwiers L.-H."/>
            <person name="Turgeon B."/>
            <person name="Goodwin S."/>
            <person name="Spatafora J."/>
            <person name="Crous P."/>
            <person name="Grigoriev I."/>
        </authorList>
    </citation>
    <scope>NUCLEOTIDE SEQUENCE [LARGE SCALE GENOMIC DNA]</scope>
    <source>
        <strain evidence="2">CBS 304.66</strain>
    </source>
</reference>
<dbReference type="EMBL" id="ML986768">
    <property type="protein sequence ID" value="KAF2258347.1"/>
    <property type="molecule type" value="Genomic_DNA"/>
</dbReference>
<name>A0A9P4JZ37_9PLEO</name>
<keyword evidence="2" id="KW-1185">Reference proteome</keyword>
<evidence type="ECO:0000313" key="2">
    <source>
        <dbReference type="Proteomes" id="UP000800093"/>
    </source>
</evidence>
<proteinExistence type="predicted"/>
<sequence>MPHQSFFFQTISNLEHELQENGCLDFPSGECTCTLKCPIHPLLELNRWARGYDQYTEKCWPRMRPALQLASLFLTEDCMLPWFEHVASGRLKTRDSKQYPKVYIDPVPSTLTKERIQRVKQQLRDMAEVTTFMFTPRKYKNTGDGQAWGATSRFKNEFDWCREFRREDMPYIDNRYRIDPKFAHRGRPCISLSYRFQDYFCKGQERANSRAQDFRISLLFAVTIVHEIAHAYWMYLGRSHSRLTGHGEPYWNLDDKEAELGFSWEAMTIGRILSPAQSELNLCTILYSMLFRNYRERGQRRITVSQLVDRAGVTFRDVPLPPPHKFDMVAQGMRSNTWFCRDGGRAEAYYLVIIHAIPIKWVADWFLEEEWERKRRVWRQTGKFSPPPLGPTFMLVYARNPDGWARLRYSIRDDADPYLEDVRNQAESMGCTESIDRSGIPLLREYDHNNGMVISSSVEA</sequence>
<dbReference type="OrthoDB" id="10254945at2759"/>
<gene>
    <name evidence="1" type="ORF">CC78DRAFT_126081</name>
</gene>
<accession>A0A9P4JZ37</accession>
<dbReference type="Proteomes" id="UP000800093">
    <property type="component" value="Unassembled WGS sequence"/>
</dbReference>
<organism evidence="1 2">
    <name type="scientific">Lojkania enalia</name>
    <dbReference type="NCBI Taxonomy" id="147567"/>
    <lineage>
        <taxon>Eukaryota</taxon>
        <taxon>Fungi</taxon>
        <taxon>Dikarya</taxon>
        <taxon>Ascomycota</taxon>
        <taxon>Pezizomycotina</taxon>
        <taxon>Dothideomycetes</taxon>
        <taxon>Pleosporomycetidae</taxon>
        <taxon>Pleosporales</taxon>
        <taxon>Pleosporales incertae sedis</taxon>
        <taxon>Lojkania</taxon>
    </lineage>
</organism>
<comment type="caution">
    <text evidence="1">The sequence shown here is derived from an EMBL/GenBank/DDBJ whole genome shotgun (WGS) entry which is preliminary data.</text>
</comment>
<evidence type="ECO:0000313" key="1">
    <source>
        <dbReference type="EMBL" id="KAF2258347.1"/>
    </source>
</evidence>